<proteinExistence type="predicted"/>
<protein>
    <recommendedName>
        <fullName evidence="3">Reverse transcriptase zinc-binding domain-containing protein</fullName>
    </recommendedName>
</protein>
<dbReference type="EMBL" id="CM017701">
    <property type="protein sequence ID" value="TYG83633.1"/>
    <property type="molecule type" value="Genomic_DNA"/>
</dbReference>
<gene>
    <name evidence="1" type="ORF">ES288_D01G184400v1</name>
</gene>
<evidence type="ECO:0000313" key="1">
    <source>
        <dbReference type="EMBL" id="TYG83633.1"/>
    </source>
</evidence>
<feature type="non-terminal residue" evidence="1">
    <location>
        <position position="125"/>
    </location>
</feature>
<sequence length="125" mass="14104">GDPFHGAPGVVGWGERNRGWSMLAWDRLCLPKGMGGLGFRDLRLFNVALLGRQVWRLIQCKDTLCYKVLSAKYFPDGNVLCPKHTYNPSFTWKSIAQAAKLLNEGFGWTVGNGKSIQIWQDNWGF</sequence>
<dbReference type="AlphaFoldDB" id="A0A5D2DR95"/>
<feature type="non-terminal residue" evidence="1">
    <location>
        <position position="1"/>
    </location>
</feature>
<reference evidence="1 2" key="1">
    <citation type="submission" date="2019-06" db="EMBL/GenBank/DDBJ databases">
        <title>WGS assembly of Gossypium darwinii.</title>
        <authorList>
            <person name="Chen Z.J."/>
            <person name="Sreedasyam A."/>
            <person name="Ando A."/>
            <person name="Song Q."/>
            <person name="De L."/>
            <person name="Hulse-Kemp A."/>
            <person name="Ding M."/>
            <person name="Ye W."/>
            <person name="Kirkbride R."/>
            <person name="Jenkins J."/>
            <person name="Plott C."/>
            <person name="Lovell J."/>
            <person name="Lin Y.-M."/>
            <person name="Vaughn R."/>
            <person name="Liu B."/>
            <person name="Li W."/>
            <person name="Simpson S."/>
            <person name="Scheffler B."/>
            <person name="Saski C."/>
            <person name="Grover C."/>
            <person name="Hu G."/>
            <person name="Conover J."/>
            <person name="Carlson J."/>
            <person name="Shu S."/>
            <person name="Boston L."/>
            <person name="Williams M."/>
            <person name="Peterson D."/>
            <person name="Mcgee K."/>
            <person name="Jones D."/>
            <person name="Wendel J."/>
            <person name="Stelly D."/>
            <person name="Grimwood J."/>
            <person name="Schmutz J."/>
        </authorList>
    </citation>
    <scope>NUCLEOTIDE SEQUENCE [LARGE SCALE GENOMIC DNA]</scope>
    <source>
        <strain evidence="1">1808015.09</strain>
    </source>
</reference>
<evidence type="ECO:0008006" key="3">
    <source>
        <dbReference type="Google" id="ProtNLM"/>
    </source>
</evidence>
<accession>A0A5D2DR95</accession>
<dbReference type="Proteomes" id="UP000323506">
    <property type="component" value="Chromosome D01"/>
</dbReference>
<evidence type="ECO:0000313" key="2">
    <source>
        <dbReference type="Proteomes" id="UP000323506"/>
    </source>
</evidence>
<name>A0A5D2DR95_GOSDA</name>
<organism evidence="1 2">
    <name type="scientific">Gossypium darwinii</name>
    <name type="common">Darwin's cotton</name>
    <name type="synonym">Gossypium barbadense var. darwinii</name>
    <dbReference type="NCBI Taxonomy" id="34276"/>
    <lineage>
        <taxon>Eukaryota</taxon>
        <taxon>Viridiplantae</taxon>
        <taxon>Streptophyta</taxon>
        <taxon>Embryophyta</taxon>
        <taxon>Tracheophyta</taxon>
        <taxon>Spermatophyta</taxon>
        <taxon>Magnoliopsida</taxon>
        <taxon>eudicotyledons</taxon>
        <taxon>Gunneridae</taxon>
        <taxon>Pentapetalae</taxon>
        <taxon>rosids</taxon>
        <taxon>malvids</taxon>
        <taxon>Malvales</taxon>
        <taxon>Malvaceae</taxon>
        <taxon>Malvoideae</taxon>
        <taxon>Gossypium</taxon>
    </lineage>
</organism>
<keyword evidence="2" id="KW-1185">Reference proteome</keyword>